<accession>A0A1S3JE79</accession>
<dbReference type="PANTHER" id="PTHR22950:SF652">
    <property type="entry name" value="TRANSMEMBRANE AMINO ACID TRANSPORTER FAMILY PROTEIN"/>
    <property type="match status" value="1"/>
</dbReference>
<dbReference type="InterPro" id="IPR013057">
    <property type="entry name" value="AA_transpt_TM"/>
</dbReference>
<reference evidence="8" key="1">
    <citation type="submission" date="2025-08" db="UniProtKB">
        <authorList>
            <consortium name="RefSeq"/>
        </authorList>
    </citation>
    <scope>IDENTIFICATION</scope>
    <source>
        <tissue evidence="8">Gonads</tissue>
    </source>
</reference>
<dbReference type="Pfam" id="PF01490">
    <property type="entry name" value="Aa_trans"/>
    <property type="match status" value="1"/>
</dbReference>
<evidence type="ECO:0000256" key="5">
    <source>
        <dbReference type="SAM" id="Phobius"/>
    </source>
</evidence>
<keyword evidence="3 5" id="KW-1133">Transmembrane helix</keyword>
<dbReference type="KEGG" id="lak:106172510"/>
<keyword evidence="7" id="KW-1185">Reference proteome</keyword>
<evidence type="ECO:0000313" key="7">
    <source>
        <dbReference type="Proteomes" id="UP000085678"/>
    </source>
</evidence>
<dbReference type="Proteomes" id="UP000085678">
    <property type="component" value="Unplaced"/>
</dbReference>
<keyword evidence="4 5" id="KW-0472">Membrane</keyword>
<gene>
    <name evidence="8" type="primary">LOC106172510</name>
</gene>
<dbReference type="InParanoid" id="A0A1S3JE79"/>
<feature type="transmembrane region" description="Helical" evidence="5">
    <location>
        <begin position="421"/>
        <end position="441"/>
    </location>
</feature>
<dbReference type="STRING" id="7574.A0A1S3JE79"/>
<evidence type="ECO:0000256" key="2">
    <source>
        <dbReference type="ARBA" id="ARBA00022692"/>
    </source>
</evidence>
<feature type="transmembrane region" description="Helical" evidence="5">
    <location>
        <begin position="389"/>
        <end position="409"/>
    </location>
</feature>
<feature type="transmembrane region" description="Helical" evidence="5">
    <location>
        <begin position="46"/>
        <end position="69"/>
    </location>
</feature>
<name>A0A1S3JE79_LINAN</name>
<feature type="transmembrane region" description="Helical" evidence="5">
    <location>
        <begin position="195"/>
        <end position="214"/>
    </location>
</feature>
<evidence type="ECO:0000313" key="8">
    <source>
        <dbReference type="RefSeq" id="XP_013408712.1"/>
    </source>
</evidence>
<sequence length="462" mass="51213">MAVNNTSVRSVEFESSVSREGGPFNLNDGELTPIVKGAAVQKGTSWGASVFLVVNAALGAGLLEFPYAYNQAGGVLVAVVVQAVLMLFICGALVLLAYCSDIHQSATYQDVVYAMCGKWAQAACSLCIVLYCFGTCITFFIIIGDNWDKLLYKVRPDFCYSWYMNRKFTISITSVLFILPLCFPRRIDFLKYASAFGVLAIVYIVILIPVKYFYATNLESVVVKTRPDTWMDVFLVVPTICFGYQCHISVVPIYSCLQNRTVKEFAKTLTAAIFICLITYTVGATFGYLNFGTAVKSDILSSYNATADVLVAVSMMAAKTYTTYPILLFCGRAAFESLWVELWKLTPEDIVRKETLRRIIQTILWFGLSLLLAVVTPNIAVVIDLLGGLAAVFIFTFPGLCLLQVVLTRQRTEKNKHSQRALFIMAVMYLIIGMFIFGVTFSQSIMDDVHSKSSKSHKTICG</sequence>
<dbReference type="GeneID" id="106172510"/>
<proteinExistence type="predicted"/>
<protein>
    <submittedName>
        <fullName evidence="8">Sodium-coupled neutral amino acid transporter 7 isoform X1</fullName>
    </submittedName>
</protein>
<dbReference type="OrthoDB" id="438545at2759"/>
<organism evidence="7 8">
    <name type="scientific">Lingula anatina</name>
    <name type="common">Brachiopod</name>
    <name type="synonym">Lingula unguis</name>
    <dbReference type="NCBI Taxonomy" id="7574"/>
    <lineage>
        <taxon>Eukaryota</taxon>
        <taxon>Metazoa</taxon>
        <taxon>Spiralia</taxon>
        <taxon>Lophotrochozoa</taxon>
        <taxon>Brachiopoda</taxon>
        <taxon>Linguliformea</taxon>
        <taxon>Lingulata</taxon>
        <taxon>Lingulida</taxon>
        <taxon>Linguloidea</taxon>
        <taxon>Lingulidae</taxon>
        <taxon>Lingula</taxon>
    </lineage>
</organism>
<feature type="transmembrane region" description="Helical" evidence="5">
    <location>
        <begin position="119"/>
        <end position="143"/>
    </location>
</feature>
<evidence type="ECO:0000256" key="4">
    <source>
        <dbReference type="ARBA" id="ARBA00023136"/>
    </source>
</evidence>
<dbReference type="AlphaFoldDB" id="A0A1S3JE79"/>
<evidence type="ECO:0000259" key="6">
    <source>
        <dbReference type="Pfam" id="PF01490"/>
    </source>
</evidence>
<dbReference type="PANTHER" id="PTHR22950">
    <property type="entry name" value="AMINO ACID TRANSPORTER"/>
    <property type="match status" value="1"/>
</dbReference>
<feature type="domain" description="Amino acid transporter transmembrane" evidence="6">
    <location>
        <begin position="43"/>
        <end position="445"/>
    </location>
</feature>
<dbReference type="GO" id="GO:0015179">
    <property type="term" value="F:L-amino acid transmembrane transporter activity"/>
    <property type="evidence" value="ECO:0007669"/>
    <property type="project" value="TreeGrafter"/>
</dbReference>
<dbReference type="RefSeq" id="XP_013408712.1">
    <property type="nucleotide sequence ID" value="XM_013553258.1"/>
</dbReference>
<feature type="transmembrane region" description="Helical" evidence="5">
    <location>
        <begin position="362"/>
        <end position="383"/>
    </location>
</feature>
<comment type="subcellular location">
    <subcellularLocation>
        <location evidence="1">Membrane</location>
        <topology evidence="1">Multi-pass membrane protein</topology>
    </subcellularLocation>
</comment>
<evidence type="ECO:0000256" key="3">
    <source>
        <dbReference type="ARBA" id="ARBA00022989"/>
    </source>
</evidence>
<feature type="transmembrane region" description="Helical" evidence="5">
    <location>
        <begin position="75"/>
        <end position="98"/>
    </location>
</feature>
<dbReference type="GO" id="GO:0016020">
    <property type="term" value="C:membrane"/>
    <property type="evidence" value="ECO:0007669"/>
    <property type="project" value="UniProtKB-SubCell"/>
</dbReference>
<feature type="transmembrane region" description="Helical" evidence="5">
    <location>
        <begin position="234"/>
        <end position="257"/>
    </location>
</feature>
<feature type="transmembrane region" description="Helical" evidence="5">
    <location>
        <begin position="269"/>
        <end position="289"/>
    </location>
</feature>
<dbReference type="OMA" id="NTICFIM"/>
<feature type="transmembrane region" description="Helical" evidence="5">
    <location>
        <begin position="309"/>
        <end position="330"/>
    </location>
</feature>
<evidence type="ECO:0000256" key="1">
    <source>
        <dbReference type="ARBA" id="ARBA00004141"/>
    </source>
</evidence>
<feature type="transmembrane region" description="Helical" evidence="5">
    <location>
        <begin position="163"/>
        <end position="183"/>
    </location>
</feature>
<keyword evidence="2 5" id="KW-0812">Transmembrane</keyword>